<accession>A0ABR8DNT8</accession>
<organism evidence="1 2">
    <name type="scientific">Nostoc flagelliforme FACHB-838</name>
    <dbReference type="NCBI Taxonomy" id="2692904"/>
    <lineage>
        <taxon>Bacteria</taxon>
        <taxon>Bacillati</taxon>
        <taxon>Cyanobacteriota</taxon>
        <taxon>Cyanophyceae</taxon>
        <taxon>Nostocales</taxon>
        <taxon>Nostocaceae</taxon>
        <taxon>Nostoc</taxon>
    </lineage>
</organism>
<dbReference type="RefSeq" id="WP_190941127.1">
    <property type="nucleotide sequence ID" value="NZ_JACJSI010000022.1"/>
</dbReference>
<dbReference type="Proteomes" id="UP000623440">
    <property type="component" value="Unassembled WGS sequence"/>
</dbReference>
<sequence length="56" mass="6331">MIAQASSSPLFWFQEAQPQLLYAFGKNFLVLRSQASISSDQPFLLSTELGHRCNQQ</sequence>
<proteinExistence type="predicted"/>
<evidence type="ECO:0000313" key="2">
    <source>
        <dbReference type="Proteomes" id="UP000623440"/>
    </source>
</evidence>
<evidence type="ECO:0000313" key="1">
    <source>
        <dbReference type="EMBL" id="MBD2530585.1"/>
    </source>
</evidence>
<dbReference type="EMBL" id="JACJSI010000022">
    <property type="protein sequence ID" value="MBD2530585.1"/>
    <property type="molecule type" value="Genomic_DNA"/>
</dbReference>
<comment type="caution">
    <text evidence="1">The sequence shown here is derived from an EMBL/GenBank/DDBJ whole genome shotgun (WGS) entry which is preliminary data.</text>
</comment>
<gene>
    <name evidence="1" type="ORF">H6G97_13785</name>
</gene>
<reference evidence="1 2" key="1">
    <citation type="journal article" date="2020" name="ISME J.">
        <title>Comparative genomics reveals insights into cyanobacterial evolution and habitat adaptation.</title>
        <authorList>
            <person name="Chen M.Y."/>
            <person name="Teng W.K."/>
            <person name="Zhao L."/>
            <person name="Hu C.X."/>
            <person name="Zhou Y.K."/>
            <person name="Han B.P."/>
            <person name="Song L.R."/>
            <person name="Shu W.S."/>
        </authorList>
    </citation>
    <scope>NUCLEOTIDE SEQUENCE [LARGE SCALE GENOMIC DNA]</scope>
    <source>
        <strain evidence="1 2">FACHB-838</strain>
    </source>
</reference>
<name>A0ABR8DNT8_9NOSO</name>
<keyword evidence="2" id="KW-1185">Reference proteome</keyword>
<protein>
    <submittedName>
        <fullName evidence="1">Uncharacterized protein</fullName>
    </submittedName>
</protein>